<dbReference type="InterPro" id="IPR029063">
    <property type="entry name" value="SAM-dependent_MTases_sf"/>
</dbReference>
<keyword evidence="3" id="KW-1185">Reference proteome</keyword>
<protein>
    <recommendedName>
        <fullName evidence="1">Methyltransferase domain-containing protein</fullName>
    </recommendedName>
</protein>
<dbReference type="PATRIC" id="fig|507626.3.peg.190"/>
<evidence type="ECO:0000313" key="3">
    <source>
        <dbReference type="Proteomes" id="UP000063387"/>
    </source>
</evidence>
<reference evidence="2 3" key="2">
    <citation type="submission" date="2016-02" db="EMBL/GenBank/DDBJ databases">
        <authorList>
            <person name="Wen L."/>
            <person name="He K."/>
            <person name="Yang H."/>
        </authorList>
    </citation>
    <scope>NUCLEOTIDE SEQUENCE [LARGE SCALE GENOMIC DNA]</scope>
    <source>
        <strain evidence="2 3">AGD 8-3</strain>
    </source>
</reference>
<dbReference type="AlphaFoldDB" id="A0A0X8HAX3"/>
<sequence>MVVPGQEGVDPQANHLLARLTELLSRWQPLWRPLPFQYRCLPWHDDFAALGETLLGLSEQDVVRLQANPFHASPLAEWLPVAELEALVDLPILSPPVASLPREWGQHVGGRKWSQIEAFVEQLRIKPGESLVEWCAGKGHLARTLARRHAVDVTALEWQGALCDEGRQLAQRQGVAVDMRQQDVMASQLEQALSSQTHIAALHACGDLHVRLLQLAAETGSSVTLAPCCYQRTRDEVYRPLSRRAKALIEAHDLLLSREDLAMSVQETVTAPGGVQRSRERANAWRLGFDEWQRQVRGIDAYLPVPSLAYGRMPDNFADFCRWAAQQKGLSHATDVDWASFEAAGWRRQCRVKRLELVRHLFRRPLEVWLALDRMTLLTESGFDAELGIFCDRELTPRNLLLRASHSSGQAGA</sequence>
<organism evidence="2 3">
    <name type="scientific">Halomonas chromatireducens</name>
    <dbReference type="NCBI Taxonomy" id="507626"/>
    <lineage>
        <taxon>Bacteria</taxon>
        <taxon>Pseudomonadati</taxon>
        <taxon>Pseudomonadota</taxon>
        <taxon>Gammaproteobacteria</taxon>
        <taxon>Oceanospirillales</taxon>
        <taxon>Halomonadaceae</taxon>
        <taxon>Halomonas</taxon>
    </lineage>
</organism>
<dbReference type="Gene3D" id="3.40.50.150">
    <property type="entry name" value="Vaccinia Virus protein VP39"/>
    <property type="match status" value="1"/>
</dbReference>
<dbReference type="EMBL" id="CP014226">
    <property type="protein sequence ID" value="AMC99292.1"/>
    <property type="molecule type" value="Genomic_DNA"/>
</dbReference>
<dbReference type="SUPFAM" id="SSF53335">
    <property type="entry name" value="S-adenosyl-L-methionine-dependent methyltransferases"/>
    <property type="match status" value="1"/>
</dbReference>
<name>A0A0X8HAX3_9GAMM</name>
<dbReference type="PANTHER" id="PTHR13369">
    <property type="match status" value="1"/>
</dbReference>
<feature type="domain" description="Methyltransferase" evidence="1">
    <location>
        <begin position="113"/>
        <end position="233"/>
    </location>
</feature>
<dbReference type="Proteomes" id="UP000063387">
    <property type="component" value="Chromosome"/>
</dbReference>
<proteinExistence type="predicted"/>
<dbReference type="KEGG" id="hco:LOKO_00195"/>
<reference evidence="2 3" key="1">
    <citation type="journal article" date="2016" name="Genome Announc.">
        <title>Draft Genome Sequence of 'Halomonas chromatireducens' Strain AGD 8-3, a Haloalkaliphilic Chromate- and Selenite-Reducing Gammaproteobacterium.</title>
        <authorList>
            <person name="Sharko F.S."/>
            <person name="Shapovalova A.A."/>
            <person name="Tsygankova S.V."/>
            <person name="Komova A.V."/>
            <person name="Boulygina E.S."/>
            <person name="Teslyuk A.B."/>
            <person name="Gotovtsev P.M."/>
            <person name="Namsaraev Z.B."/>
            <person name="Khijniak T.V."/>
            <person name="Nedoluzhko A.V."/>
            <person name="Vasilov R.G."/>
        </authorList>
    </citation>
    <scope>NUCLEOTIDE SEQUENCE [LARGE SCALE GENOMIC DNA]</scope>
    <source>
        <strain evidence="2 3">AGD 8-3</strain>
    </source>
</reference>
<evidence type="ECO:0000313" key="2">
    <source>
        <dbReference type="EMBL" id="AMC99292.1"/>
    </source>
</evidence>
<dbReference type="InterPro" id="IPR025714">
    <property type="entry name" value="Methyltranfer_dom"/>
</dbReference>
<gene>
    <name evidence="2" type="ORF">LOKO_00195</name>
</gene>
<dbReference type="STRING" id="507626.LOKO_00195"/>
<evidence type="ECO:0000259" key="1">
    <source>
        <dbReference type="Pfam" id="PF13679"/>
    </source>
</evidence>
<accession>A0A0X8HAX3</accession>
<dbReference type="PANTHER" id="PTHR13369:SF0">
    <property type="entry name" value="GLUTATHIONE S-TRANSFERASE C-TERMINAL DOMAIN-CONTAINING PROTEIN"/>
    <property type="match status" value="1"/>
</dbReference>
<dbReference type="Pfam" id="PF13679">
    <property type="entry name" value="Methyltransf_32"/>
    <property type="match status" value="1"/>
</dbReference>